<organism evidence="6 7">
    <name type="scientific">Mycena pura</name>
    <dbReference type="NCBI Taxonomy" id="153505"/>
    <lineage>
        <taxon>Eukaryota</taxon>
        <taxon>Fungi</taxon>
        <taxon>Dikarya</taxon>
        <taxon>Basidiomycota</taxon>
        <taxon>Agaricomycotina</taxon>
        <taxon>Agaricomycetes</taxon>
        <taxon>Agaricomycetidae</taxon>
        <taxon>Agaricales</taxon>
        <taxon>Marasmiineae</taxon>
        <taxon>Mycenaceae</taxon>
        <taxon>Mycena</taxon>
    </lineage>
</organism>
<keyword evidence="2" id="KW-0808">Transferase</keyword>
<dbReference type="GO" id="GO:0005524">
    <property type="term" value="F:ATP binding"/>
    <property type="evidence" value="ECO:0007669"/>
    <property type="project" value="InterPro"/>
</dbReference>
<dbReference type="AlphaFoldDB" id="A0AAD6UMB8"/>
<dbReference type="GO" id="GO:0004674">
    <property type="term" value="F:protein serine/threonine kinase activity"/>
    <property type="evidence" value="ECO:0007669"/>
    <property type="project" value="UniProtKB-KW"/>
</dbReference>
<dbReference type="InterPro" id="IPR011009">
    <property type="entry name" value="Kinase-like_dom_sf"/>
</dbReference>
<gene>
    <name evidence="6" type="ORF">GGX14DRAFT_579612</name>
</gene>
<dbReference type="Pfam" id="PF02816">
    <property type="entry name" value="Alpha_kinase"/>
    <property type="match status" value="1"/>
</dbReference>
<accession>A0AAD6UMB8</accession>
<dbReference type="Gene3D" id="3.20.200.10">
    <property type="entry name" value="MHCK/EF2 kinase"/>
    <property type="match status" value="1"/>
</dbReference>
<feature type="compositionally biased region" description="Polar residues" evidence="4">
    <location>
        <begin position="629"/>
        <end position="645"/>
    </location>
</feature>
<name>A0AAD6UMB8_9AGAR</name>
<dbReference type="InterPro" id="IPR004166">
    <property type="entry name" value="a-kinase_dom"/>
</dbReference>
<dbReference type="SUPFAM" id="SSF56112">
    <property type="entry name" value="Protein kinase-like (PK-like)"/>
    <property type="match status" value="1"/>
</dbReference>
<evidence type="ECO:0000256" key="4">
    <source>
        <dbReference type="SAM" id="MobiDB-lite"/>
    </source>
</evidence>
<feature type="compositionally biased region" description="Basic and acidic residues" evidence="4">
    <location>
        <begin position="650"/>
        <end position="666"/>
    </location>
</feature>
<evidence type="ECO:0000256" key="3">
    <source>
        <dbReference type="ARBA" id="ARBA00022777"/>
    </source>
</evidence>
<keyword evidence="3" id="KW-0418">Kinase</keyword>
<keyword evidence="7" id="KW-1185">Reference proteome</keyword>
<dbReference type="PROSITE" id="PS51158">
    <property type="entry name" value="ALPHA_KINASE"/>
    <property type="match status" value="1"/>
</dbReference>
<dbReference type="Proteomes" id="UP001219525">
    <property type="component" value="Unassembled WGS sequence"/>
</dbReference>
<protein>
    <recommendedName>
        <fullName evidence="5">Alpha-type protein kinase domain-containing protein</fullName>
    </recommendedName>
</protein>
<sequence length="666" mass="73330">MAVCSSCGGEFPKLVEGHLCSRCKDLAAVETEFEKELIRKKPQCAGCSVVYAELKNPLCVPCCRGFRNDPTIPACLIDVPGALEQIRESQPSESTSDIWDLTMGFKQIASTTRLGLPRTQNPNLQKASIHNLNKKANNTRPSGAVITAARGAANAVRIAAGFAIQGRKVTKAAEVVQAVRYLHIVDQNASTYETLNDIIAAVETAYRKTVEDLQVPQRFYRQSVSFFAVEGVNKAWVLPDEVLTEGSIHNLLNHFLQNGVITPNLFSAKKIELRLVVPEGVLYPDGDLISLTTRPSAKSKASGKFKAKDSAVPVPVRASGIVRPPRASAWYTPAAQTTTFGRNPAQWIHYDFKRYTFRLVGSKMELRAPSTNAPTEKISIAADWKTGLELCDAGKMYSATGFLGRGSVKNVIYGRIGNDEYAIAQAQDLDLTRANHLAMLVAELEIMLLGEEARDAFDEAAIDYRVVVPNFRFNVEGAVLGVLNPVPSITVPDSILLPHSVFLATRYLPCGYSDRPIQKFTGNTDCGEAPTDRLTAAIHAYSHWTIRYTNGCLAICDLQGLRDRKGDMVLIDPQAHTAERNKHKRVYWDAGPDAITHFLKQHLEVCDNNDICLKFGMRDLQFEEARPATPQSSSSGSVLQHTCSPPQSPDNRKKARQEQPLRHGFP</sequence>
<comment type="caution">
    <text evidence="6">The sequence shown here is derived from an EMBL/GenBank/DDBJ whole genome shotgun (WGS) entry which is preliminary data.</text>
</comment>
<evidence type="ECO:0000259" key="5">
    <source>
        <dbReference type="PROSITE" id="PS51158"/>
    </source>
</evidence>
<evidence type="ECO:0000313" key="7">
    <source>
        <dbReference type="Proteomes" id="UP001219525"/>
    </source>
</evidence>
<feature type="region of interest" description="Disordered" evidence="4">
    <location>
        <begin position="624"/>
        <end position="666"/>
    </location>
</feature>
<evidence type="ECO:0000313" key="6">
    <source>
        <dbReference type="EMBL" id="KAJ7190706.1"/>
    </source>
</evidence>
<dbReference type="EMBL" id="JARJCW010000144">
    <property type="protein sequence ID" value="KAJ7190706.1"/>
    <property type="molecule type" value="Genomic_DNA"/>
</dbReference>
<evidence type="ECO:0000256" key="1">
    <source>
        <dbReference type="ARBA" id="ARBA00022527"/>
    </source>
</evidence>
<reference evidence="6" key="1">
    <citation type="submission" date="2023-03" db="EMBL/GenBank/DDBJ databases">
        <title>Massive genome expansion in bonnet fungi (Mycena s.s.) driven by repeated elements and novel gene families across ecological guilds.</title>
        <authorList>
            <consortium name="Lawrence Berkeley National Laboratory"/>
            <person name="Harder C.B."/>
            <person name="Miyauchi S."/>
            <person name="Viragh M."/>
            <person name="Kuo A."/>
            <person name="Thoen E."/>
            <person name="Andreopoulos B."/>
            <person name="Lu D."/>
            <person name="Skrede I."/>
            <person name="Drula E."/>
            <person name="Henrissat B."/>
            <person name="Morin E."/>
            <person name="Kohler A."/>
            <person name="Barry K."/>
            <person name="LaButti K."/>
            <person name="Morin E."/>
            <person name="Salamov A."/>
            <person name="Lipzen A."/>
            <person name="Mereny Z."/>
            <person name="Hegedus B."/>
            <person name="Baldrian P."/>
            <person name="Stursova M."/>
            <person name="Weitz H."/>
            <person name="Taylor A."/>
            <person name="Grigoriev I.V."/>
            <person name="Nagy L.G."/>
            <person name="Martin F."/>
            <person name="Kauserud H."/>
        </authorList>
    </citation>
    <scope>NUCLEOTIDE SEQUENCE</scope>
    <source>
        <strain evidence="6">9144</strain>
    </source>
</reference>
<feature type="domain" description="Alpha-type protein kinase" evidence="5">
    <location>
        <begin position="376"/>
        <end position="620"/>
    </location>
</feature>
<proteinExistence type="predicted"/>
<keyword evidence="1" id="KW-0723">Serine/threonine-protein kinase</keyword>
<evidence type="ECO:0000256" key="2">
    <source>
        <dbReference type="ARBA" id="ARBA00022679"/>
    </source>
</evidence>